<dbReference type="KEGG" id="psoj:PHYSODRAFT_362027"/>
<reference evidence="1 2" key="1">
    <citation type="journal article" date="2006" name="Science">
        <title>Phytophthora genome sequences uncover evolutionary origins and mechanisms of pathogenesis.</title>
        <authorList>
            <person name="Tyler B.M."/>
            <person name="Tripathy S."/>
            <person name="Zhang X."/>
            <person name="Dehal P."/>
            <person name="Jiang R.H."/>
            <person name="Aerts A."/>
            <person name="Arredondo F.D."/>
            <person name="Baxter L."/>
            <person name="Bensasson D."/>
            <person name="Beynon J.L."/>
            <person name="Chapman J."/>
            <person name="Damasceno C.M."/>
            <person name="Dorrance A.E."/>
            <person name="Dou D."/>
            <person name="Dickerman A.W."/>
            <person name="Dubchak I.L."/>
            <person name="Garbelotto M."/>
            <person name="Gijzen M."/>
            <person name="Gordon S.G."/>
            <person name="Govers F."/>
            <person name="Grunwald N.J."/>
            <person name="Huang W."/>
            <person name="Ivors K.L."/>
            <person name="Jones R.W."/>
            <person name="Kamoun S."/>
            <person name="Krampis K."/>
            <person name="Lamour K.H."/>
            <person name="Lee M.K."/>
            <person name="McDonald W.H."/>
            <person name="Medina M."/>
            <person name="Meijer H.J."/>
            <person name="Nordberg E.K."/>
            <person name="Maclean D.J."/>
            <person name="Ospina-Giraldo M.D."/>
            <person name="Morris P.F."/>
            <person name="Phuntumart V."/>
            <person name="Putnam N.H."/>
            <person name="Rash S."/>
            <person name="Rose J.K."/>
            <person name="Sakihama Y."/>
            <person name="Salamov A.A."/>
            <person name="Savidor A."/>
            <person name="Scheuring C.F."/>
            <person name="Smith B.M."/>
            <person name="Sobral B.W."/>
            <person name="Terry A."/>
            <person name="Torto-Alalibo T.A."/>
            <person name="Win J."/>
            <person name="Xu Z."/>
            <person name="Zhang H."/>
            <person name="Grigoriev I.V."/>
            <person name="Rokhsar D.S."/>
            <person name="Boore J.L."/>
        </authorList>
    </citation>
    <scope>NUCLEOTIDE SEQUENCE [LARGE SCALE GENOMIC DNA]</scope>
    <source>
        <strain evidence="1 2">P6497</strain>
    </source>
</reference>
<dbReference type="GeneID" id="20650218"/>
<dbReference type="EMBL" id="JH159160">
    <property type="protein sequence ID" value="EGZ08989.1"/>
    <property type="molecule type" value="Genomic_DNA"/>
</dbReference>
<dbReference type="InterPro" id="IPR052055">
    <property type="entry name" value="Hepadnavirus_pol/RT"/>
</dbReference>
<gene>
    <name evidence="1" type="ORF">PHYSODRAFT_362027</name>
</gene>
<keyword evidence="2" id="KW-1185">Reference proteome</keyword>
<name>G5A6N4_PHYSP</name>
<protein>
    <recommendedName>
        <fullName evidence="3">Reverse transcriptase domain-containing protein</fullName>
    </recommendedName>
</protein>
<dbReference type="AlphaFoldDB" id="G5A6N4"/>
<dbReference type="Proteomes" id="UP000002640">
    <property type="component" value="Unassembled WGS sequence"/>
</dbReference>
<organism evidence="1 2">
    <name type="scientific">Phytophthora sojae (strain P6497)</name>
    <name type="common">Soybean stem and root rot agent</name>
    <name type="synonym">Phytophthora megasperma f. sp. glycines</name>
    <dbReference type="NCBI Taxonomy" id="1094619"/>
    <lineage>
        <taxon>Eukaryota</taxon>
        <taxon>Sar</taxon>
        <taxon>Stramenopiles</taxon>
        <taxon>Oomycota</taxon>
        <taxon>Peronosporomycetes</taxon>
        <taxon>Peronosporales</taxon>
        <taxon>Peronosporaceae</taxon>
        <taxon>Phytophthora</taxon>
    </lineage>
</organism>
<sequence length="183" mass="20847">MAVFSWTASPGFFAVMGKAARHYQRTGSSYILGYPEPFWIIQWVNDIVIIEVDIGDRLAQAERRLRDAIKLVFGSDGWHEGKFTTWSRCFHAVGIDWNTSDMTVTIPQRKVDKVKQIVAETMQLKYIPKKRLDSLIGVLRHVVTFIPTAKPLTQRLVSVQRALSNADWSGVHMSTTLLGDLKW</sequence>
<proteinExistence type="predicted"/>
<dbReference type="PANTHER" id="PTHR33050:SF7">
    <property type="entry name" value="RIBONUCLEASE H"/>
    <property type="match status" value="1"/>
</dbReference>
<dbReference type="OMA" id="HELECFL"/>
<dbReference type="PANTHER" id="PTHR33050">
    <property type="entry name" value="REVERSE TRANSCRIPTASE DOMAIN-CONTAINING PROTEIN"/>
    <property type="match status" value="1"/>
</dbReference>
<evidence type="ECO:0000313" key="1">
    <source>
        <dbReference type="EMBL" id="EGZ08989.1"/>
    </source>
</evidence>
<dbReference type="RefSeq" id="XP_009535622.1">
    <property type="nucleotide sequence ID" value="XM_009537327.1"/>
</dbReference>
<evidence type="ECO:0008006" key="3">
    <source>
        <dbReference type="Google" id="ProtNLM"/>
    </source>
</evidence>
<dbReference type="InParanoid" id="G5A6N4"/>
<evidence type="ECO:0000313" key="2">
    <source>
        <dbReference type="Proteomes" id="UP000002640"/>
    </source>
</evidence>
<accession>G5A6N4</accession>